<name>A0A2C5YGX2_9HYPO</name>
<gene>
    <name evidence="1" type="ORF">CDD81_7827</name>
</gene>
<dbReference type="Proteomes" id="UP000226192">
    <property type="component" value="Unassembled WGS sequence"/>
</dbReference>
<proteinExistence type="predicted"/>
<organism evidence="1 2">
    <name type="scientific">Ophiocordyceps australis</name>
    <dbReference type="NCBI Taxonomy" id="1399860"/>
    <lineage>
        <taxon>Eukaryota</taxon>
        <taxon>Fungi</taxon>
        <taxon>Dikarya</taxon>
        <taxon>Ascomycota</taxon>
        <taxon>Pezizomycotina</taxon>
        <taxon>Sordariomycetes</taxon>
        <taxon>Hypocreomycetidae</taxon>
        <taxon>Hypocreales</taxon>
        <taxon>Ophiocordycipitaceae</taxon>
        <taxon>Ophiocordyceps</taxon>
    </lineage>
</organism>
<dbReference type="AlphaFoldDB" id="A0A2C5YGX2"/>
<evidence type="ECO:0000313" key="2">
    <source>
        <dbReference type="Proteomes" id="UP000226192"/>
    </source>
</evidence>
<comment type="caution">
    <text evidence="1">The sequence shown here is derived from an EMBL/GenBank/DDBJ whole genome shotgun (WGS) entry which is preliminary data.</text>
</comment>
<keyword evidence="2" id="KW-1185">Reference proteome</keyword>
<reference evidence="1 2" key="1">
    <citation type="submission" date="2017-06" db="EMBL/GenBank/DDBJ databases">
        <title>Ant-infecting Ophiocordyceps genomes reveal a high diversity of potential behavioral manipulation genes and a possible major role for enterotoxins.</title>
        <authorList>
            <person name="De Bekker C."/>
            <person name="Evans H.C."/>
            <person name="Brachmann A."/>
            <person name="Hughes D.P."/>
        </authorList>
    </citation>
    <scope>NUCLEOTIDE SEQUENCE [LARGE SCALE GENOMIC DNA]</scope>
    <source>
        <strain evidence="1 2">Map64</strain>
    </source>
</reference>
<dbReference type="OrthoDB" id="10525414at2759"/>
<dbReference type="EMBL" id="NJET01000009">
    <property type="protein sequence ID" value="PHH66234.1"/>
    <property type="molecule type" value="Genomic_DNA"/>
</dbReference>
<evidence type="ECO:0000313" key="1">
    <source>
        <dbReference type="EMBL" id="PHH66234.1"/>
    </source>
</evidence>
<accession>A0A2C5YGX2</accession>
<protein>
    <submittedName>
        <fullName evidence="1">Uncharacterized protein</fullName>
    </submittedName>
</protein>
<sequence>MSMLFRDAAAQLGFQVQQHASRRASINLDSNAAHMSYPLQCHDLDGQKSPLLLMTPLELNVLDKERRLGPVLASPSLPLSTSSSPWPTQTLPLETYLRDENEHERRLLRLSEPTVTTVPSDAVSDFSPNMTQTQSTLDDQQLHLDSLLDDAEFRDLSPCSLLSLPRAASPRILPDDASICSRFSAVSENLSLDSAVSDLVVAAAPLAQRLAFLQRELQATGMGGLSNGLPSALRYHRAGQGGHGVRVRKPRRLRRRVKSAARTLSQDEEDEHQVY</sequence>